<proteinExistence type="inferred from homology"/>
<keyword evidence="2" id="KW-1277">Toxin-antitoxin system</keyword>
<keyword evidence="5" id="KW-0378">Hydrolase</keyword>
<evidence type="ECO:0000256" key="1">
    <source>
        <dbReference type="ARBA" id="ARBA00006620"/>
    </source>
</evidence>
<keyword evidence="7" id="KW-0346">Stress response</keyword>
<gene>
    <name evidence="8" type="ORF">GCM10022407_32280</name>
</gene>
<dbReference type="InterPro" id="IPR038570">
    <property type="entry name" value="HicA_sf"/>
</dbReference>
<dbReference type="RefSeq" id="WP_345125955.1">
    <property type="nucleotide sequence ID" value="NZ_BAABDI010000026.1"/>
</dbReference>
<keyword evidence="4" id="KW-0255">Endonuclease</keyword>
<dbReference type="SUPFAM" id="SSF54786">
    <property type="entry name" value="YcfA/nrd intein domain"/>
    <property type="match status" value="1"/>
</dbReference>
<dbReference type="InterPro" id="IPR012933">
    <property type="entry name" value="HicA_mRNA_interferase"/>
</dbReference>
<keyword evidence="3" id="KW-0540">Nuclease</keyword>
<evidence type="ECO:0000256" key="7">
    <source>
        <dbReference type="ARBA" id="ARBA00023016"/>
    </source>
</evidence>
<evidence type="ECO:0000256" key="5">
    <source>
        <dbReference type="ARBA" id="ARBA00022801"/>
    </source>
</evidence>
<evidence type="ECO:0000256" key="6">
    <source>
        <dbReference type="ARBA" id="ARBA00022884"/>
    </source>
</evidence>
<comment type="caution">
    <text evidence="8">The sequence shown here is derived from an EMBL/GenBank/DDBJ whole genome shotgun (WGS) entry which is preliminary data.</text>
</comment>
<sequence>MKVKEMKKLIESDGWILARTKKHRIYEHPTKQTLNGRPLALSKHDNDELAEGTANGILKNAGLK</sequence>
<keyword evidence="9" id="KW-1185">Reference proteome</keyword>
<dbReference type="Pfam" id="PF07927">
    <property type="entry name" value="HicA_toxin"/>
    <property type="match status" value="1"/>
</dbReference>
<comment type="similarity">
    <text evidence="1">Belongs to the HicA mRNA interferase family.</text>
</comment>
<dbReference type="Proteomes" id="UP001501556">
    <property type="component" value="Unassembled WGS sequence"/>
</dbReference>
<reference evidence="9" key="1">
    <citation type="journal article" date="2019" name="Int. J. Syst. Evol. Microbiol.">
        <title>The Global Catalogue of Microorganisms (GCM) 10K type strain sequencing project: providing services to taxonomists for standard genome sequencing and annotation.</title>
        <authorList>
            <consortium name="The Broad Institute Genomics Platform"/>
            <consortium name="The Broad Institute Genome Sequencing Center for Infectious Disease"/>
            <person name="Wu L."/>
            <person name="Ma J."/>
        </authorList>
    </citation>
    <scope>NUCLEOTIDE SEQUENCE [LARGE SCALE GENOMIC DNA]</scope>
    <source>
        <strain evidence="9">JCM 17217</strain>
    </source>
</reference>
<evidence type="ECO:0000256" key="2">
    <source>
        <dbReference type="ARBA" id="ARBA00022649"/>
    </source>
</evidence>
<keyword evidence="6" id="KW-0694">RNA-binding</keyword>
<evidence type="ECO:0000256" key="3">
    <source>
        <dbReference type="ARBA" id="ARBA00022722"/>
    </source>
</evidence>
<evidence type="ECO:0008006" key="10">
    <source>
        <dbReference type="Google" id="ProtNLM"/>
    </source>
</evidence>
<dbReference type="EMBL" id="BAABDI010000026">
    <property type="protein sequence ID" value="GAA3984853.1"/>
    <property type="molecule type" value="Genomic_DNA"/>
</dbReference>
<name>A0ABP7QM12_9BACT</name>
<evidence type="ECO:0000313" key="8">
    <source>
        <dbReference type="EMBL" id="GAA3984853.1"/>
    </source>
</evidence>
<protein>
    <recommendedName>
        <fullName evidence="10">HicA toxin of toxin-antitoxin</fullName>
    </recommendedName>
</protein>
<evidence type="ECO:0000256" key="4">
    <source>
        <dbReference type="ARBA" id="ARBA00022759"/>
    </source>
</evidence>
<dbReference type="Gene3D" id="3.30.920.30">
    <property type="entry name" value="Hypothetical protein"/>
    <property type="match status" value="1"/>
</dbReference>
<organism evidence="8 9">
    <name type="scientific">Hymenobacter antarcticus</name>
    <dbReference type="NCBI Taxonomy" id="486270"/>
    <lineage>
        <taxon>Bacteria</taxon>
        <taxon>Pseudomonadati</taxon>
        <taxon>Bacteroidota</taxon>
        <taxon>Cytophagia</taxon>
        <taxon>Cytophagales</taxon>
        <taxon>Hymenobacteraceae</taxon>
        <taxon>Hymenobacter</taxon>
    </lineage>
</organism>
<evidence type="ECO:0000313" key="9">
    <source>
        <dbReference type="Proteomes" id="UP001501556"/>
    </source>
</evidence>
<accession>A0ABP7QM12</accession>